<dbReference type="InterPro" id="IPR025421">
    <property type="entry name" value="DUF4148"/>
</dbReference>
<dbReference type="Pfam" id="PF13663">
    <property type="entry name" value="DUF4148"/>
    <property type="match status" value="1"/>
</dbReference>
<feature type="chain" id="PRO_5046909563" evidence="2">
    <location>
        <begin position="22"/>
        <end position="100"/>
    </location>
</feature>
<organism evidence="3 4">
    <name type="scientific">Undibacterium arcticum</name>
    <dbReference type="NCBI Taxonomy" id="1762892"/>
    <lineage>
        <taxon>Bacteria</taxon>
        <taxon>Pseudomonadati</taxon>
        <taxon>Pseudomonadota</taxon>
        <taxon>Betaproteobacteria</taxon>
        <taxon>Burkholderiales</taxon>
        <taxon>Oxalobacteraceae</taxon>
        <taxon>Undibacterium</taxon>
    </lineage>
</organism>
<evidence type="ECO:0000313" key="3">
    <source>
        <dbReference type="EMBL" id="MFC3108998.1"/>
    </source>
</evidence>
<evidence type="ECO:0000256" key="1">
    <source>
        <dbReference type="SAM" id="MobiDB-lite"/>
    </source>
</evidence>
<feature type="compositionally biased region" description="Polar residues" evidence="1">
    <location>
        <begin position="88"/>
        <end position="100"/>
    </location>
</feature>
<evidence type="ECO:0000313" key="4">
    <source>
        <dbReference type="Proteomes" id="UP001595530"/>
    </source>
</evidence>
<name>A0ABV7F1Q8_9BURK</name>
<reference evidence="4" key="1">
    <citation type="journal article" date="2019" name="Int. J. Syst. Evol. Microbiol.">
        <title>The Global Catalogue of Microorganisms (GCM) 10K type strain sequencing project: providing services to taxonomists for standard genome sequencing and annotation.</title>
        <authorList>
            <consortium name="The Broad Institute Genomics Platform"/>
            <consortium name="The Broad Institute Genome Sequencing Center for Infectious Disease"/>
            <person name="Wu L."/>
            <person name="Ma J."/>
        </authorList>
    </citation>
    <scope>NUCLEOTIDE SEQUENCE [LARGE SCALE GENOMIC DNA]</scope>
    <source>
        <strain evidence="4">KCTC 42986</strain>
    </source>
</reference>
<proteinExistence type="predicted"/>
<gene>
    <name evidence="3" type="ORF">ACFOFO_13700</name>
</gene>
<sequence>MKSSSLTLSVSALLFASSVFAADVNPGPSAAGAAKTRAQVVAELQQAIANGEIRRGPLADIYESTANVQSAPTPTHAENRAKSVPELTKNQPDSSKRNLN</sequence>
<protein>
    <submittedName>
        <fullName evidence="3">DUF4148 domain-containing protein</fullName>
    </submittedName>
</protein>
<dbReference type="RefSeq" id="WP_390331795.1">
    <property type="nucleotide sequence ID" value="NZ_JBHRTP010000040.1"/>
</dbReference>
<evidence type="ECO:0000256" key="2">
    <source>
        <dbReference type="SAM" id="SignalP"/>
    </source>
</evidence>
<keyword evidence="2" id="KW-0732">Signal</keyword>
<accession>A0ABV7F1Q8</accession>
<feature type="region of interest" description="Disordered" evidence="1">
    <location>
        <begin position="65"/>
        <end position="100"/>
    </location>
</feature>
<keyword evidence="4" id="KW-1185">Reference proteome</keyword>
<dbReference type="EMBL" id="JBHRTP010000040">
    <property type="protein sequence ID" value="MFC3108998.1"/>
    <property type="molecule type" value="Genomic_DNA"/>
</dbReference>
<comment type="caution">
    <text evidence="3">The sequence shown here is derived from an EMBL/GenBank/DDBJ whole genome shotgun (WGS) entry which is preliminary data.</text>
</comment>
<feature type="signal peptide" evidence="2">
    <location>
        <begin position="1"/>
        <end position="21"/>
    </location>
</feature>
<dbReference type="Proteomes" id="UP001595530">
    <property type="component" value="Unassembled WGS sequence"/>
</dbReference>